<dbReference type="AlphaFoldDB" id="A0A1H6LES4"/>
<gene>
    <name evidence="2" type="ORF">PYTT_1114</name>
</gene>
<dbReference type="Proteomes" id="UP000176204">
    <property type="component" value="Chromosome I"/>
</dbReference>
<evidence type="ECO:0000313" key="3">
    <source>
        <dbReference type="Proteomes" id="UP000176204"/>
    </source>
</evidence>
<reference evidence="3" key="1">
    <citation type="submission" date="2016-09" db="EMBL/GenBank/DDBJ databases">
        <authorList>
            <person name="Koehorst J."/>
        </authorList>
    </citation>
    <scope>NUCLEOTIDE SEQUENCE [LARGE SCALE GENOMIC DNA]</scope>
</reference>
<evidence type="ECO:0000313" key="2">
    <source>
        <dbReference type="EMBL" id="SEH83744.1"/>
    </source>
</evidence>
<organism evidence="2 3">
    <name type="scientific">Akkermansia glycaniphila</name>
    <dbReference type="NCBI Taxonomy" id="1679444"/>
    <lineage>
        <taxon>Bacteria</taxon>
        <taxon>Pseudomonadati</taxon>
        <taxon>Verrucomicrobiota</taxon>
        <taxon>Verrucomicrobiia</taxon>
        <taxon>Verrucomicrobiales</taxon>
        <taxon>Akkermansiaceae</taxon>
        <taxon>Akkermansia</taxon>
    </lineage>
</organism>
<accession>A0A1H6LES4</accession>
<dbReference type="KEGG" id="agl:PYTT_1114"/>
<evidence type="ECO:0000256" key="1">
    <source>
        <dbReference type="SAM" id="MobiDB-lite"/>
    </source>
</evidence>
<name>A0A1H6LES4_9BACT</name>
<sequence length="32" mass="3570">MRETAHHPDKTTKPHASTAKPGQRHLTAHLLT</sequence>
<feature type="compositionally biased region" description="Basic and acidic residues" evidence="1">
    <location>
        <begin position="1"/>
        <end position="12"/>
    </location>
</feature>
<keyword evidence="3" id="KW-1185">Reference proteome</keyword>
<feature type="region of interest" description="Disordered" evidence="1">
    <location>
        <begin position="1"/>
        <end position="32"/>
    </location>
</feature>
<dbReference type="EMBL" id="LT629973">
    <property type="protein sequence ID" value="SEH83744.1"/>
    <property type="molecule type" value="Genomic_DNA"/>
</dbReference>
<feature type="compositionally biased region" description="Basic residues" evidence="1">
    <location>
        <begin position="22"/>
        <end position="32"/>
    </location>
</feature>
<proteinExistence type="predicted"/>
<protein>
    <submittedName>
        <fullName evidence="2">Uncharacterized protein</fullName>
    </submittedName>
</protein>